<keyword evidence="5" id="KW-0547">Nucleotide-binding</keyword>
<dbReference type="NCBIfam" id="TIGR00545">
    <property type="entry name" value="lipoyltrans"/>
    <property type="match status" value="1"/>
</dbReference>
<dbReference type="InterPro" id="IPR004143">
    <property type="entry name" value="BPL_LPL_catalytic"/>
</dbReference>
<comment type="caution">
    <text evidence="9">The sequence shown here is derived from an EMBL/GenBank/DDBJ whole genome shotgun (WGS) entry which is preliminary data.</text>
</comment>
<dbReference type="Gene3D" id="3.30.930.10">
    <property type="entry name" value="Bira Bifunctional Protein, Domain 2"/>
    <property type="match status" value="1"/>
</dbReference>
<dbReference type="SUPFAM" id="SSF82649">
    <property type="entry name" value="SufE/NifU"/>
    <property type="match status" value="1"/>
</dbReference>
<sequence>MGKPIKLHQMTVLCYHLNHPDPYFNLATEEYLLKNFEDDIFMLWSSESSIVVGKHQNALAEINHRYVKENRIKVARRLSGGGTVFHDPGNLNFTFMRKVEKIEEINYRIFLQPVKEALEKLGLEVSSSKRDDLIVDGKKISGNAQHVYRKRVLHHGTLLFNSQLKKLKNALKVDLSRFEHKAVQSNRSEVTNIADHLRAPMTVREFSNFMFETIAKNFADYRVMELTDADKQAIQVLRDEKYSQWEWIYGYSPKYTYRNTIDTAKGKLNVALQIAKGKIVQSDWEGPISEKLSFKLKELLQGKNHAYEELEPVFSLLEAQLKQEDISAKELLDQLL</sequence>
<dbReference type="PANTHER" id="PTHR12561:SF3">
    <property type="entry name" value="LIPOYLTRANSFERASE 1, MITOCHONDRIAL"/>
    <property type="match status" value="1"/>
</dbReference>
<dbReference type="InterPro" id="IPR004562">
    <property type="entry name" value="LipoylTrfase_LipoateP_Ligase"/>
</dbReference>
<dbReference type="SUPFAM" id="SSF55681">
    <property type="entry name" value="Class II aaRS and biotin synthetases"/>
    <property type="match status" value="1"/>
</dbReference>
<evidence type="ECO:0000313" key="10">
    <source>
        <dbReference type="Proteomes" id="UP000243525"/>
    </source>
</evidence>
<dbReference type="Pfam" id="PF21948">
    <property type="entry name" value="LplA-B_cat"/>
    <property type="match status" value="1"/>
</dbReference>
<evidence type="ECO:0000259" key="8">
    <source>
        <dbReference type="PROSITE" id="PS51733"/>
    </source>
</evidence>
<dbReference type="Proteomes" id="UP000243525">
    <property type="component" value="Unassembled WGS sequence"/>
</dbReference>
<dbReference type="AlphaFoldDB" id="A0A2T5C2M9"/>
<dbReference type="EMBL" id="QAAD01000006">
    <property type="protein sequence ID" value="PTN08965.1"/>
    <property type="molecule type" value="Genomic_DNA"/>
</dbReference>
<comment type="pathway">
    <text evidence="2">Protein modification; protein lipoylation via exogenous pathway; protein N(6)-(lipoyl)lysine from lipoate: step 1/2.</text>
</comment>
<keyword evidence="4 9" id="KW-0436">Ligase</keyword>
<gene>
    <name evidence="9" type="ORF">C8N47_10663</name>
</gene>
<dbReference type="InterPro" id="IPR045864">
    <property type="entry name" value="aa-tRNA-synth_II/BPL/LPL"/>
</dbReference>
<evidence type="ECO:0000256" key="1">
    <source>
        <dbReference type="ARBA" id="ARBA00005085"/>
    </source>
</evidence>
<comment type="catalytic activity">
    <reaction evidence="7">
        <text>L-lysyl-[lipoyl-carrier protein] + (R)-lipoate + ATP = N(6)-[(R)-lipoyl]-L-lysyl-[lipoyl-carrier protein] + AMP + diphosphate + H(+)</text>
        <dbReference type="Rhea" id="RHEA:49288"/>
        <dbReference type="Rhea" id="RHEA-COMP:10500"/>
        <dbReference type="Rhea" id="RHEA-COMP:10502"/>
        <dbReference type="ChEBI" id="CHEBI:15378"/>
        <dbReference type="ChEBI" id="CHEBI:29969"/>
        <dbReference type="ChEBI" id="CHEBI:30616"/>
        <dbReference type="ChEBI" id="CHEBI:33019"/>
        <dbReference type="ChEBI" id="CHEBI:83088"/>
        <dbReference type="ChEBI" id="CHEBI:83099"/>
        <dbReference type="ChEBI" id="CHEBI:456215"/>
        <dbReference type="EC" id="6.3.1.20"/>
    </reaction>
</comment>
<dbReference type="GO" id="GO:0016979">
    <property type="term" value="F:lipoate-protein ligase activity"/>
    <property type="evidence" value="ECO:0007669"/>
    <property type="project" value="UniProtKB-EC"/>
</dbReference>
<evidence type="ECO:0000313" key="9">
    <source>
        <dbReference type="EMBL" id="PTN08965.1"/>
    </source>
</evidence>
<comment type="pathway">
    <text evidence="1">Protein modification; protein lipoylation via exogenous pathway; protein N(6)-(lipoyl)lysine from lipoate: step 2/2.</text>
</comment>
<dbReference type="GO" id="GO:0017118">
    <property type="term" value="F:lipoyltransferase activity"/>
    <property type="evidence" value="ECO:0007669"/>
    <property type="project" value="TreeGrafter"/>
</dbReference>
<evidence type="ECO:0000256" key="5">
    <source>
        <dbReference type="ARBA" id="ARBA00022741"/>
    </source>
</evidence>
<accession>A0A2T5C2M9</accession>
<evidence type="ECO:0000256" key="3">
    <source>
        <dbReference type="ARBA" id="ARBA00012367"/>
    </source>
</evidence>
<dbReference type="Pfam" id="PF10437">
    <property type="entry name" value="Lip_prot_lig_C"/>
    <property type="match status" value="1"/>
</dbReference>
<name>A0A2T5C2M9_9BACT</name>
<dbReference type="PANTHER" id="PTHR12561">
    <property type="entry name" value="LIPOATE-PROTEIN LIGASE"/>
    <property type="match status" value="1"/>
</dbReference>
<dbReference type="UniPathway" id="UPA00537">
    <property type="reaction ID" value="UER00594"/>
</dbReference>
<dbReference type="PROSITE" id="PS51733">
    <property type="entry name" value="BPL_LPL_CATALYTIC"/>
    <property type="match status" value="1"/>
</dbReference>
<dbReference type="EC" id="6.3.1.20" evidence="3"/>
<keyword evidence="10" id="KW-1185">Reference proteome</keyword>
<dbReference type="Gene3D" id="3.30.390.50">
    <property type="entry name" value="CO dehydrogenase flavoprotein, C-terminal domain"/>
    <property type="match status" value="1"/>
</dbReference>
<evidence type="ECO:0000256" key="6">
    <source>
        <dbReference type="ARBA" id="ARBA00022840"/>
    </source>
</evidence>
<dbReference type="GO" id="GO:0005524">
    <property type="term" value="F:ATP binding"/>
    <property type="evidence" value="ECO:0007669"/>
    <property type="project" value="UniProtKB-KW"/>
</dbReference>
<reference evidence="9 10" key="1">
    <citation type="submission" date="2018-04" db="EMBL/GenBank/DDBJ databases">
        <title>Genomic Encyclopedia of Archaeal and Bacterial Type Strains, Phase II (KMG-II): from individual species to whole genera.</title>
        <authorList>
            <person name="Goeker M."/>
        </authorList>
    </citation>
    <scope>NUCLEOTIDE SEQUENCE [LARGE SCALE GENOMIC DNA]</scope>
    <source>
        <strain evidence="9 10">DSM 28823</strain>
    </source>
</reference>
<proteinExistence type="predicted"/>
<evidence type="ECO:0000256" key="4">
    <source>
        <dbReference type="ARBA" id="ARBA00022598"/>
    </source>
</evidence>
<evidence type="ECO:0000256" key="2">
    <source>
        <dbReference type="ARBA" id="ARBA00005124"/>
    </source>
</evidence>
<dbReference type="GO" id="GO:0005737">
    <property type="term" value="C:cytoplasm"/>
    <property type="evidence" value="ECO:0007669"/>
    <property type="project" value="TreeGrafter"/>
</dbReference>
<protein>
    <recommendedName>
        <fullName evidence="3">lipoate--protein ligase</fullName>
        <ecNumber evidence="3">6.3.1.20</ecNumber>
    </recommendedName>
</protein>
<organism evidence="9 10">
    <name type="scientific">Mangrovibacterium marinum</name>
    <dbReference type="NCBI Taxonomy" id="1639118"/>
    <lineage>
        <taxon>Bacteria</taxon>
        <taxon>Pseudomonadati</taxon>
        <taxon>Bacteroidota</taxon>
        <taxon>Bacteroidia</taxon>
        <taxon>Marinilabiliales</taxon>
        <taxon>Prolixibacteraceae</taxon>
        <taxon>Mangrovibacterium</taxon>
    </lineage>
</organism>
<evidence type="ECO:0000256" key="7">
    <source>
        <dbReference type="ARBA" id="ARBA00048037"/>
    </source>
</evidence>
<feature type="domain" description="BPL/LPL catalytic" evidence="8">
    <location>
        <begin position="35"/>
        <end position="222"/>
    </location>
</feature>
<keyword evidence="6" id="KW-0067">ATP-binding</keyword>
<dbReference type="GO" id="GO:0009249">
    <property type="term" value="P:protein lipoylation"/>
    <property type="evidence" value="ECO:0007669"/>
    <property type="project" value="InterPro"/>
</dbReference>
<dbReference type="InterPro" id="IPR019491">
    <property type="entry name" value="Lipoate_protein_ligase_C"/>
</dbReference>
<dbReference type="CDD" id="cd16443">
    <property type="entry name" value="LplA"/>
    <property type="match status" value="1"/>
</dbReference>